<dbReference type="Proteomes" id="UP000838756">
    <property type="component" value="Unassembled WGS sequence"/>
</dbReference>
<keyword evidence="5" id="KW-0399">Innate immunity</keyword>
<comment type="subcellular location">
    <subcellularLocation>
        <location evidence="1">Secreted</location>
    </subcellularLocation>
</comment>
<evidence type="ECO:0000256" key="5">
    <source>
        <dbReference type="ARBA" id="ARBA00022588"/>
    </source>
</evidence>
<evidence type="ECO:0000256" key="7">
    <source>
        <dbReference type="ARBA" id="ARBA00023022"/>
    </source>
</evidence>
<evidence type="ECO:0000256" key="4">
    <source>
        <dbReference type="ARBA" id="ARBA00022529"/>
    </source>
</evidence>
<dbReference type="OrthoDB" id="7441167at2759"/>
<reference evidence="9" key="1">
    <citation type="submission" date="2022-03" db="EMBL/GenBank/DDBJ databases">
        <authorList>
            <person name="Lindestad O."/>
        </authorList>
    </citation>
    <scope>NUCLEOTIDE SEQUENCE</scope>
</reference>
<gene>
    <name evidence="9" type="primary">jg19981</name>
    <name evidence="9" type="ORF">PAEG_LOCUS9481</name>
</gene>
<evidence type="ECO:0000256" key="2">
    <source>
        <dbReference type="ARBA" id="ARBA00007550"/>
    </source>
</evidence>
<keyword evidence="3" id="KW-0964">Secreted</keyword>
<evidence type="ECO:0000313" key="9">
    <source>
        <dbReference type="EMBL" id="CAH2230227.1"/>
    </source>
</evidence>
<evidence type="ECO:0000256" key="1">
    <source>
        <dbReference type="ARBA" id="ARBA00004613"/>
    </source>
</evidence>
<organism evidence="9 10">
    <name type="scientific">Pararge aegeria aegeria</name>
    <dbReference type="NCBI Taxonomy" id="348720"/>
    <lineage>
        <taxon>Eukaryota</taxon>
        <taxon>Metazoa</taxon>
        <taxon>Ecdysozoa</taxon>
        <taxon>Arthropoda</taxon>
        <taxon>Hexapoda</taxon>
        <taxon>Insecta</taxon>
        <taxon>Pterygota</taxon>
        <taxon>Neoptera</taxon>
        <taxon>Endopterygota</taxon>
        <taxon>Lepidoptera</taxon>
        <taxon>Glossata</taxon>
        <taxon>Ditrysia</taxon>
        <taxon>Papilionoidea</taxon>
        <taxon>Nymphalidae</taxon>
        <taxon>Satyrinae</taxon>
        <taxon>Satyrini</taxon>
        <taxon>Parargina</taxon>
        <taxon>Pararge</taxon>
    </lineage>
</organism>
<evidence type="ECO:0000256" key="6">
    <source>
        <dbReference type="ARBA" id="ARBA00022859"/>
    </source>
</evidence>
<dbReference type="GO" id="GO:0042742">
    <property type="term" value="P:defense response to bacterium"/>
    <property type="evidence" value="ECO:0007669"/>
    <property type="project" value="UniProtKB-KW"/>
</dbReference>
<keyword evidence="10" id="KW-1185">Reference proteome</keyword>
<dbReference type="GO" id="GO:0045087">
    <property type="term" value="P:innate immune response"/>
    <property type="evidence" value="ECO:0007669"/>
    <property type="project" value="UniProtKB-KW"/>
</dbReference>
<dbReference type="GO" id="GO:0005576">
    <property type="term" value="C:extracellular region"/>
    <property type="evidence" value="ECO:0007669"/>
    <property type="project" value="UniProtKB-SubCell"/>
</dbReference>
<dbReference type="InterPro" id="IPR005521">
    <property type="entry name" value="Attacin_C"/>
</dbReference>
<accession>A0A8S4R2Q4</accession>
<comment type="similarity">
    <text evidence="2">Belongs to the attacin/sarcotoxin-2 family.</text>
</comment>
<evidence type="ECO:0000259" key="8">
    <source>
        <dbReference type="Pfam" id="PF03769"/>
    </source>
</evidence>
<dbReference type="AlphaFoldDB" id="A0A8S4R2Q4"/>
<keyword evidence="6" id="KW-0391">Immunity</keyword>
<feature type="domain" description="Attacin C-terminal" evidence="8">
    <location>
        <begin position="84"/>
        <end position="196"/>
    </location>
</feature>
<evidence type="ECO:0000256" key="3">
    <source>
        <dbReference type="ARBA" id="ARBA00022525"/>
    </source>
</evidence>
<comment type="caution">
    <text evidence="9">The sequence shown here is derived from an EMBL/GenBank/DDBJ whole genome shotgun (WGS) entry which is preliminary data.</text>
</comment>
<evidence type="ECO:0000313" key="10">
    <source>
        <dbReference type="Proteomes" id="UP000838756"/>
    </source>
</evidence>
<keyword evidence="7" id="KW-0044">Antibiotic</keyword>
<sequence>MPLTGDRSTNIDKTENFSITGIKELNNGSNIAGTGFVNGLRSEIDPMKPNAPPYTNAGLSLVGESSAGSLGLTGVHVPNRANIATASASMHLVNTDTHKLTANAFSTTVMPKAGPNFATHGGGVDYTYQNTVGANASVSHTPMFKQTDYSVGGNLNLHQTPTSSLGLNVGANRTDSPFTGRGNWQPGGSIIFKKSF</sequence>
<proteinExistence type="inferred from homology"/>
<keyword evidence="4" id="KW-0929">Antimicrobial</keyword>
<dbReference type="EMBL" id="CAKXAJ010024785">
    <property type="protein sequence ID" value="CAH2230227.1"/>
    <property type="molecule type" value="Genomic_DNA"/>
</dbReference>
<name>A0A8S4R2Q4_9NEOP</name>
<dbReference type="Pfam" id="PF03769">
    <property type="entry name" value="Attacin_C"/>
    <property type="match status" value="1"/>
</dbReference>
<protein>
    <submittedName>
        <fullName evidence="9">Jg19981 protein</fullName>
    </submittedName>
</protein>